<feature type="domain" description="Beta-ketoacyl synthase-like N-terminal" evidence="1">
    <location>
        <begin position="38"/>
        <end position="173"/>
    </location>
</feature>
<gene>
    <name evidence="2" type="ORF">CLV98_104410</name>
</gene>
<dbReference type="InterPro" id="IPR016039">
    <property type="entry name" value="Thiolase-like"/>
</dbReference>
<dbReference type="InterPro" id="IPR014030">
    <property type="entry name" value="Ketoacyl_synth_N"/>
</dbReference>
<dbReference type="AlphaFoldDB" id="A0A316AP22"/>
<dbReference type="SUPFAM" id="SSF53901">
    <property type="entry name" value="Thiolase-like"/>
    <property type="match status" value="1"/>
</dbReference>
<dbReference type="Pfam" id="PF13723">
    <property type="entry name" value="Ketoacyl-synt_2"/>
    <property type="match status" value="1"/>
</dbReference>
<evidence type="ECO:0000259" key="1">
    <source>
        <dbReference type="Pfam" id="PF13723"/>
    </source>
</evidence>
<sequence>MIYIEDMGCISPNHVDGESFENAIPNLQVGGRFIAQEPAYTGLIPSGQLRRMGKSVRMGVGMGLTLQQRNEPVEAVILATANGGLDDCLKFLNQIVEYKEGTLTPTNFVQSTPNAVAGNLALITQTTGYNITHVHEGIAFENAILDALMRFDAGDNSRLLLGAVDEISDYNYNIDLLRGGFKTEAVSAEDMLESGTPGTVAGEGTAWFVLAAEATERAKAAIMDVEATCYLPEADLLAWVDAFLQKNNLLPTQIDALVFGNNGDIRTDGLYTKVYEQRFPQLPLYVYKNRVGEYPTSSSYACWLATQLLIGCKLPTPWLNRGRAAEASPKYVLVYNHYLGCQHGLQLLQSV</sequence>
<keyword evidence="3" id="KW-1185">Reference proteome</keyword>
<evidence type="ECO:0000313" key="2">
    <source>
        <dbReference type="EMBL" id="PWJ58550.1"/>
    </source>
</evidence>
<name>A0A316AP22_9BACT</name>
<dbReference type="OrthoDB" id="1404523at2"/>
<reference evidence="2 3" key="1">
    <citation type="submission" date="2018-03" db="EMBL/GenBank/DDBJ databases">
        <title>Genomic Encyclopedia of Archaeal and Bacterial Type Strains, Phase II (KMG-II): from individual species to whole genera.</title>
        <authorList>
            <person name="Goeker M."/>
        </authorList>
    </citation>
    <scope>NUCLEOTIDE SEQUENCE [LARGE SCALE GENOMIC DNA]</scope>
    <source>
        <strain evidence="2 3">DSM 100346</strain>
    </source>
</reference>
<dbReference type="GO" id="GO:0016746">
    <property type="term" value="F:acyltransferase activity"/>
    <property type="evidence" value="ECO:0007669"/>
    <property type="project" value="InterPro"/>
</dbReference>
<dbReference type="EMBL" id="QGDT01000004">
    <property type="protein sequence ID" value="PWJ58550.1"/>
    <property type="molecule type" value="Genomic_DNA"/>
</dbReference>
<dbReference type="Gene3D" id="3.40.47.10">
    <property type="match status" value="1"/>
</dbReference>
<protein>
    <submittedName>
        <fullName evidence="2">Beta-ketoacyl synthase-like protein</fullName>
    </submittedName>
</protein>
<evidence type="ECO:0000313" key="3">
    <source>
        <dbReference type="Proteomes" id="UP000245880"/>
    </source>
</evidence>
<comment type="caution">
    <text evidence="2">The sequence shown here is derived from an EMBL/GenBank/DDBJ whole genome shotgun (WGS) entry which is preliminary data.</text>
</comment>
<proteinExistence type="predicted"/>
<organism evidence="2 3">
    <name type="scientific">Dyadobacter jejuensis</name>
    <dbReference type="NCBI Taxonomy" id="1082580"/>
    <lineage>
        <taxon>Bacteria</taxon>
        <taxon>Pseudomonadati</taxon>
        <taxon>Bacteroidota</taxon>
        <taxon>Cytophagia</taxon>
        <taxon>Cytophagales</taxon>
        <taxon>Spirosomataceae</taxon>
        <taxon>Dyadobacter</taxon>
    </lineage>
</organism>
<dbReference type="Proteomes" id="UP000245880">
    <property type="component" value="Unassembled WGS sequence"/>
</dbReference>
<dbReference type="RefSeq" id="WP_109674380.1">
    <property type="nucleotide sequence ID" value="NZ_QGDT01000004.1"/>
</dbReference>
<accession>A0A316AP22</accession>